<dbReference type="EMBL" id="JANBUY010000252">
    <property type="protein sequence ID" value="KAJ2861016.1"/>
    <property type="molecule type" value="Genomic_DNA"/>
</dbReference>
<dbReference type="Gene3D" id="3.40.50.1110">
    <property type="entry name" value="SGNH hydrolase"/>
    <property type="match status" value="2"/>
</dbReference>
<dbReference type="SUPFAM" id="SSF52266">
    <property type="entry name" value="SGNH hydrolase"/>
    <property type="match status" value="2"/>
</dbReference>
<protein>
    <recommendedName>
        <fullName evidence="1">SGNH hydrolase-type esterase domain-containing protein</fullName>
    </recommendedName>
</protein>
<dbReference type="AlphaFoldDB" id="A0A9W8M3E2"/>
<keyword evidence="3" id="KW-1185">Reference proteome</keyword>
<gene>
    <name evidence="2" type="ORF">GGH94_005167</name>
</gene>
<evidence type="ECO:0000259" key="1">
    <source>
        <dbReference type="Pfam" id="PF13472"/>
    </source>
</evidence>
<name>A0A9W8M3E2_9FUNG</name>
<dbReference type="InterPro" id="IPR036514">
    <property type="entry name" value="SGNH_hydro_sf"/>
</dbReference>
<dbReference type="CDD" id="cd01838">
    <property type="entry name" value="Isoamyl_acetate_hydrolase_like"/>
    <property type="match status" value="2"/>
</dbReference>
<comment type="caution">
    <text evidence="2">The sequence shown here is derived from an EMBL/GenBank/DDBJ whole genome shotgun (WGS) entry which is preliminary data.</text>
</comment>
<dbReference type="InterPro" id="IPR045136">
    <property type="entry name" value="Iah1-like"/>
</dbReference>
<evidence type="ECO:0000313" key="3">
    <source>
        <dbReference type="Proteomes" id="UP001140074"/>
    </source>
</evidence>
<dbReference type="Proteomes" id="UP001140074">
    <property type="component" value="Unassembled WGS sequence"/>
</dbReference>
<dbReference type="InterPro" id="IPR013830">
    <property type="entry name" value="SGNH_hydro"/>
</dbReference>
<feature type="domain" description="SGNH hydrolase-type esterase" evidence="1">
    <location>
        <begin position="263"/>
        <end position="459"/>
    </location>
</feature>
<sequence length="510" mass="56925">MSLLNCDTIVCFGDSLTQHGWDVSKRGWVAQLSQVYLRKLGIVNQGFSGYTSRWTLPLLPQILPAATSEGPRPRLLTILLGSNDAMLPGYVHHVPIDEYKSNIERMVTMVTDPNSAHYSPDTKILLITPPALGEKLFASKYVMFVGRTPESVKACADVMRDIAVRYSLPCVDLWTAVETQAREHGGELDGYDQFSYDGVHLNAGGNDLLFKLVMQTIEQHYPELDPAKMPYVVPHHSDLIAAITENEDLDFAMSLLNCDTIVCFGDSLTQRGWDISKHGWVTQLSQVYQRKLDIVNRGFGGYNSRWTLPLLPQILPAATSEGPRPRLLTILLGSNDAMLPGYVHHVPIDEYKSNIERMVTMVTDPNSAHYSPDTKILLITPPALGEKLFASKYVMFVGRTPESVKACADVMRDIAVRYSLPCVDLWTAVETQAREHGGELDGYDQFSYDGVHLNAGGNDLLFKLVMQTIEQHYPELDPAKMPYVVPHHSDLIAAITENEDLDVAQFLLHK</sequence>
<dbReference type="PANTHER" id="PTHR14209:SF19">
    <property type="entry name" value="ISOAMYL ACETATE-HYDROLYZING ESTERASE 1 HOMOLOG"/>
    <property type="match status" value="1"/>
</dbReference>
<accession>A0A9W8M3E2</accession>
<dbReference type="Pfam" id="PF13472">
    <property type="entry name" value="Lipase_GDSL_2"/>
    <property type="match status" value="2"/>
</dbReference>
<proteinExistence type="predicted"/>
<dbReference type="PANTHER" id="PTHR14209">
    <property type="entry name" value="ISOAMYL ACETATE-HYDROLYZING ESTERASE 1"/>
    <property type="match status" value="1"/>
</dbReference>
<organism evidence="2 3">
    <name type="scientific">Coemansia aciculifera</name>
    <dbReference type="NCBI Taxonomy" id="417176"/>
    <lineage>
        <taxon>Eukaryota</taxon>
        <taxon>Fungi</taxon>
        <taxon>Fungi incertae sedis</taxon>
        <taxon>Zoopagomycota</taxon>
        <taxon>Kickxellomycotina</taxon>
        <taxon>Kickxellomycetes</taxon>
        <taxon>Kickxellales</taxon>
        <taxon>Kickxellaceae</taxon>
        <taxon>Coemansia</taxon>
    </lineage>
</organism>
<reference evidence="2" key="1">
    <citation type="submission" date="2022-07" db="EMBL/GenBank/DDBJ databases">
        <title>Phylogenomic reconstructions and comparative analyses of Kickxellomycotina fungi.</title>
        <authorList>
            <person name="Reynolds N.K."/>
            <person name="Stajich J.E."/>
            <person name="Barry K."/>
            <person name="Grigoriev I.V."/>
            <person name="Crous P."/>
            <person name="Smith M.E."/>
        </authorList>
    </citation>
    <scope>NUCLEOTIDE SEQUENCE</scope>
    <source>
        <strain evidence="2">RSA 476</strain>
    </source>
</reference>
<evidence type="ECO:0000313" key="2">
    <source>
        <dbReference type="EMBL" id="KAJ2861016.1"/>
    </source>
</evidence>
<feature type="domain" description="SGNH hydrolase-type esterase" evidence="1">
    <location>
        <begin position="11"/>
        <end position="207"/>
    </location>
</feature>